<dbReference type="AlphaFoldDB" id="A0A9N9R8V9"/>
<dbReference type="OrthoDB" id="6629625at2759"/>
<keyword evidence="3" id="KW-1185">Reference proteome</keyword>
<dbReference type="EMBL" id="OU893336">
    <property type="protein sequence ID" value="CAG9792720.1"/>
    <property type="molecule type" value="Genomic_DNA"/>
</dbReference>
<evidence type="ECO:0000256" key="1">
    <source>
        <dbReference type="SAM" id="MobiDB-lite"/>
    </source>
</evidence>
<organism evidence="2 3">
    <name type="scientific">Diatraea saccharalis</name>
    <name type="common">sugarcane borer</name>
    <dbReference type="NCBI Taxonomy" id="40085"/>
    <lineage>
        <taxon>Eukaryota</taxon>
        <taxon>Metazoa</taxon>
        <taxon>Ecdysozoa</taxon>
        <taxon>Arthropoda</taxon>
        <taxon>Hexapoda</taxon>
        <taxon>Insecta</taxon>
        <taxon>Pterygota</taxon>
        <taxon>Neoptera</taxon>
        <taxon>Endopterygota</taxon>
        <taxon>Lepidoptera</taxon>
        <taxon>Glossata</taxon>
        <taxon>Ditrysia</taxon>
        <taxon>Pyraloidea</taxon>
        <taxon>Crambidae</taxon>
        <taxon>Crambinae</taxon>
        <taxon>Diatraea</taxon>
    </lineage>
</organism>
<gene>
    <name evidence="2" type="ORF">DIATSA_LOCUS10230</name>
</gene>
<reference evidence="2" key="1">
    <citation type="submission" date="2021-12" db="EMBL/GenBank/DDBJ databases">
        <authorList>
            <person name="King R."/>
        </authorList>
    </citation>
    <scope>NUCLEOTIDE SEQUENCE</scope>
</reference>
<name>A0A9N9R8V9_9NEOP</name>
<accession>A0A9N9R8V9</accession>
<protein>
    <submittedName>
        <fullName evidence="2">Uncharacterized protein</fullName>
    </submittedName>
</protein>
<evidence type="ECO:0000313" key="2">
    <source>
        <dbReference type="EMBL" id="CAG9792720.1"/>
    </source>
</evidence>
<proteinExistence type="predicted"/>
<evidence type="ECO:0000313" key="3">
    <source>
        <dbReference type="Proteomes" id="UP001153714"/>
    </source>
</evidence>
<dbReference type="Proteomes" id="UP001153714">
    <property type="component" value="Chromosome 5"/>
</dbReference>
<reference evidence="2" key="2">
    <citation type="submission" date="2022-10" db="EMBL/GenBank/DDBJ databases">
        <authorList>
            <consortium name="ENA_rothamsted_submissions"/>
            <consortium name="culmorum"/>
            <person name="King R."/>
        </authorList>
    </citation>
    <scope>NUCLEOTIDE SEQUENCE</scope>
</reference>
<feature type="region of interest" description="Disordered" evidence="1">
    <location>
        <begin position="27"/>
        <end position="108"/>
    </location>
</feature>
<sequence length="259" mass="28984">MASAKHKILKLITFVSYEYFFIFQDDPGSPNNDDTQRPRSASQSLMSEDRPDSRSTTQSEMETRPRSQVGIGPMSPTEEESTTSHSSRNLTYQRFARRERNAVSTTTNDSVTAALQRLEQISSNINNPPHFDEFHYFGLNVASQLRALSLNLALDVQAEIQASLLSARRRQLYPNIGSVSIPTMYTPNQPIVIQDNRANSQNVQPLPSFGQASIQGTSEYTQYSSNIQNQDSFSLLRRTSMQGTSEGTADVLSKAWDMS</sequence>
<feature type="compositionally biased region" description="Polar residues" evidence="1">
    <location>
        <begin position="29"/>
        <end position="46"/>
    </location>
</feature>